<reference evidence="3" key="2">
    <citation type="submission" date="2016-04" db="UniProtKB">
        <authorList>
            <consortium name="EnsemblMetazoa"/>
        </authorList>
    </citation>
    <scope>IDENTIFICATION</scope>
</reference>
<evidence type="ECO:0000313" key="4">
    <source>
        <dbReference type="Proteomes" id="UP000015104"/>
    </source>
</evidence>
<reference evidence="4" key="1">
    <citation type="submission" date="2011-08" db="EMBL/GenBank/DDBJ databases">
        <authorList>
            <person name="Rombauts S."/>
        </authorList>
    </citation>
    <scope>NUCLEOTIDE SEQUENCE</scope>
    <source>
        <strain evidence="4">London</strain>
    </source>
</reference>
<dbReference type="EnsemblMetazoa" id="tetur09g07380.1">
    <property type="protein sequence ID" value="tetur09g07380.1"/>
    <property type="gene ID" value="tetur09g07380"/>
</dbReference>
<evidence type="ECO:0000256" key="2">
    <source>
        <dbReference type="SAM" id="SignalP"/>
    </source>
</evidence>
<organism evidence="3 4">
    <name type="scientific">Tetranychus urticae</name>
    <name type="common">Two-spotted spider mite</name>
    <dbReference type="NCBI Taxonomy" id="32264"/>
    <lineage>
        <taxon>Eukaryota</taxon>
        <taxon>Metazoa</taxon>
        <taxon>Ecdysozoa</taxon>
        <taxon>Arthropoda</taxon>
        <taxon>Chelicerata</taxon>
        <taxon>Arachnida</taxon>
        <taxon>Acari</taxon>
        <taxon>Acariformes</taxon>
        <taxon>Trombidiformes</taxon>
        <taxon>Prostigmata</taxon>
        <taxon>Eleutherengona</taxon>
        <taxon>Raphignathae</taxon>
        <taxon>Tetranychoidea</taxon>
        <taxon>Tetranychidae</taxon>
        <taxon>Tetranychus</taxon>
    </lineage>
</organism>
<keyword evidence="2" id="KW-0732">Signal</keyword>
<keyword evidence="1" id="KW-0812">Transmembrane</keyword>
<evidence type="ECO:0000256" key="1">
    <source>
        <dbReference type="SAM" id="Phobius"/>
    </source>
</evidence>
<feature type="transmembrane region" description="Helical" evidence="1">
    <location>
        <begin position="580"/>
        <end position="602"/>
    </location>
</feature>
<name>A0A158P4W9_TETUR</name>
<evidence type="ECO:0008006" key="5">
    <source>
        <dbReference type="Google" id="ProtNLM"/>
    </source>
</evidence>
<keyword evidence="1" id="KW-0472">Membrane</keyword>
<proteinExistence type="predicted"/>
<keyword evidence="4" id="KW-1185">Reference proteome</keyword>
<sequence length="662" mass="76355">MVISRIFKLCLLIQIVHSFRTPKHNSRAYHKTLNNVFLINPQYPTTYGIYLAGETITVDIPFSVVNVSDIFNWKVVNLKRNRLMFVHNNKPYILINQEKIKDMEFTGKLNSPIIAFGDNEALHVPTILNPNLTEPVPKWNYIELLHFDDQNEKVSVIRYLPMLKDDDWKFIKKWKMTDYFHHENKLYLLMNRVILEEKAKKDIVEASIIRLCLNKGSELISSAIEVHYAFTDYTGLEMNIVFDFAYSRLIGPRQRMMITKGKPGEDIIHQTGRAENFILKFDMIARRCASGEYESNDVTLLRHHLRSEVGKCTKTSYESCSTKENIVPSTSFDIQVTGDNTFPYTLEEHIVNIETFAIPYPFYERYKFFTSMYNAIFTVCRYDKCDDDTIDKQTLADGIHLHAYLNYKTSSLFYVTKDTNKVLYHPFVDPCRNLISCTKCIMYGLYYDCIWSNSDCMRDNQTKKNTELTVNKCFKISSISPLTFNLTAPTTLTIELDEELPKDSNASLVITAGYNNCTNITMDELYIYCSLNILKSGKFPVDVSLISDMDLFADTATISAVSTDMVDIFVPELLNEDHTLIILLILILTLLFNSVIAIACFVHKKQRLNKFFASKKAKRVRKFVSERYRSFTLSTPSFTFDSTTKVLPNVSSTSTSSSKSRL</sequence>
<dbReference type="Proteomes" id="UP000015104">
    <property type="component" value="Unassembled WGS sequence"/>
</dbReference>
<accession>A0A158P4W9</accession>
<dbReference type="EMBL" id="CAEY01002022">
    <property type="status" value="NOT_ANNOTATED_CDS"/>
    <property type="molecule type" value="Genomic_DNA"/>
</dbReference>
<feature type="signal peptide" evidence="2">
    <location>
        <begin position="1"/>
        <end position="18"/>
    </location>
</feature>
<keyword evidence="1" id="KW-1133">Transmembrane helix</keyword>
<protein>
    <recommendedName>
        <fullName evidence="5">Envelope glycoprotein H</fullName>
    </recommendedName>
</protein>
<feature type="chain" id="PRO_5007630022" description="Envelope glycoprotein H" evidence="2">
    <location>
        <begin position="19"/>
        <end position="662"/>
    </location>
</feature>
<evidence type="ECO:0000313" key="3">
    <source>
        <dbReference type="EnsemblMetazoa" id="tetur09g07380.1"/>
    </source>
</evidence>
<dbReference type="AlphaFoldDB" id="A0A158P4W9"/>